<keyword evidence="2" id="KW-0547">Nucleotide-binding</keyword>
<dbReference type="PRINTS" id="PR01438">
    <property type="entry name" value="UNVRSLSTRESS"/>
</dbReference>
<dbReference type="PANTHER" id="PTHR46268">
    <property type="entry name" value="STRESS RESPONSE PROTEIN NHAX"/>
    <property type="match status" value="1"/>
</dbReference>
<dbReference type="GO" id="GO:0005524">
    <property type="term" value="F:ATP binding"/>
    <property type="evidence" value="ECO:0007669"/>
    <property type="project" value="UniProtKB-KW"/>
</dbReference>
<keyword evidence="3" id="KW-0067">ATP-binding</keyword>
<evidence type="ECO:0000259" key="5">
    <source>
        <dbReference type="Pfam" id="PF00582"/>
    </source>
</evidence>
<dbReference type="Proteomes" id="UP000663929">
    <property type="component" value="Chromosome"/>
</dbReference>
<comment type="subcellular location">
    <subcellularLocation>
        <location evidence="4">Cytoplasm</location>
    </subcellularLocation>
</comment>
<dbReference type="AlphaFoldDB" id="A0A8A4TMF1"/>
<organism evidence="6 7">
    <name type="scientific">Sulfidibacter corallicola</name>
    <dbReference type="NCBI Taxonomy" id="2818388"/>
    <lineage>
        <taxon>Bacteria</taxon>
        <taxon>Pseudomonadati</taxon>
        <taxon>Acidobacteriota</taxon>
        <taxon>Holophagae</taxon>
        <taxon>Acanthopleuribacterales</taxon>
        <taxon>Acanthopleuribacteraceae</taxon>
        <taxon>Sulfidibacter</taxon>
    </lineage>
</organism>
<dbReference type="RefSeq" id="WP_237381279.1">
    <property type="nucleotide sequence ID" value="NZ_CP071793.1"/>
</dbReference>
<protein>
    <recommendedName>
        <fullName evidence="4">Universal stress protein</fullName>
    </recommendedName>
</protein>
<evidence type="ECO:0000256" key="1">
    <source>
        <dbReference type="ARBA" id="ARBA00008791"/>
    </source>
</evidence>
<sequence>MKQILVALDFSDVSLLVLDHATELARAFGAKLWLLHVAAPDPDFVGYEPGPQHVRDNRAHVLREEHRQLQEWSKSLRTRGVEVTALLIQGPTVLTLLEEAKRLAVDAIVLGSHGHGRLYKLLMGSVCEGVIRATNVPVILVPARAGESALKTDAQDP</sequence>
<dbReference type="InterPro" id="IPR006015">
    <property type="entry name" value="Universal_stress_UspA"/>
</dbReference>
<dbReference type="PIRSF" id="PIRSF006276">
    <property type="entry name" value="UspA"/>
    <property type="match status" value="1"/>
</dbReference>
<dbReference type="GO" id="GO:0005737">
    <property type="term" value="C:cytoplasm"/>
    <property type="evidence" value="ECO:0007669"/>
    <property type="project" value="UniProtKB-SubCell"/>
</dbReference>
<dbReference type="SUPFAM" id="SSF52402">
    <property type="entry name" value="Adenine nucleotide alpha hydrolases-like"/>
    <property type="match status" value="1"/>
</dbReference>
<evidence type="ECO:0000256" key="4">
    <source>
        <dbReference type="PIRNR" id="PIRNR006276"/>
    </source>
</evidence>
<name>A0A8A4TMF1_SULCO</name>
<accession>A0A8A4TMF1</accession>
<evidence type="ECO:0000313" key="7">
    <source>
        <dbReference type="Proteomes" id="UP000663929"/>
    </source>
</evidence>
<dbReference type="InterPro" id="IPR006016">
    <property type="entry name" value="UspA"/>
</dbReference>
<comment type="similarity">
    <text evidence="1 4">Belongs to the universal stress protein A family.</text>
</comment>
<evidence type="ECO:0000256" key="3">
    <source>
        <dbReference type="ARBA" id="ARBA00022840"/>
    </source>
</evidence>
<proteinExistence type="inferred from homology"/>
<dbReference type="KEGG" id="scor:J3U87_01645"/>
<dbReference type="EMBL" id="CP071793">
    <property type="protein sequence ID" value="QTD51146.1"/>
    <property type="molecule type" value="Genomic_DNA"/>
</dbReference>
<evidence type="ECO:0000256" key="2">
    <source>
        <dbReference type="ARBA" id="ARBA00022741"/>
    </source>
</evidence>
<feature type="domain" description="UspA" evidence="5">
    <location>
        <begin position="1"/>
        <end position="142"/>
    </location>
</feature>
<dbReference type="InterPro" id="IPR014729">
    <property type="entry name" value="Rossmann-like_a/b/a_fold"/>
</dbReference>
<dbReference type="PANTHER" id="PTHR46268:SF27">
    <property type="entry name" value="UNIVERSAL STRESS PROTEIN RV2623"/>
    <property type="match status" value="1"/>
</dbReference>
<reference evidence="6" key="1">
    <citation type="submission" date="2021-03" db="EMBL/GenBank/DDBJ databases">
        <title>Acanthopleuribacteraceae sp. M133.</title>
        <authorList>
            <person name="Wang G."/>
        </authorList>
    </citation>
    <scope>NUCLEOTIDE SEQUENCE</scope>
    <source>
        <strain evidence="6">M133</strain>
    </source>
</reference>
<dbReference type="Pfam" id="PF00582">
    <property type="entry name" value="Usp"/>
    <property type="match status" value="1"/>
</dbReference>
<dbReference type="CDD" id="cd00293">
    <property type="entry name" value="USP-like"/>
    <property type="match status" value="1"/>
</dbReference>
<gene>
    <name evidence="6" type="ORF">J3U87_01645</name>
</gene>
<keyword evidence="7" id="KW-1185">Reference proteome</keyword>
<keyword evidence="4" id="KW-0963">Cytoplasm</keyword>
<evidence type="ECO:0000313" key="6">
    <source>
        <dbReference type="EMBL" id="QTD51146.1"/>
    </source>
</evidence>
<dbReference type="Gene3D" id="3.40.50.620">
    <property type="entry name" value="HUPs"/>
    <property type="match status" value="1"/>
</dbReference>